<evidence type="ECO:0000313" key="9">
    <source>
        <dbReference type="Proteomes" id="UP000319731"/>
    </source>
</evidence>
<dbReference type="SMART" id="SM00448">
    <property type="entry name" value="REC"/>
    <property type="match status" value="1"/>
</dbReference>
<dbReference type="InterPro" id="IPR036890">
    <property type="entry name" value="HATPase_C_sf"/>
</dbReference>
<dbReference type="Proteomes" id="UP000319731">
    <property type="component" value="Unassembled WGS sequence"/>
</dbReference>
<keyword evidence="5" id="KW-0812">Transmembrane</keyword>
<dbReference type="RefSeq" id="XP_031026001.1">
    <property type="nucleotide sequence ID" value="XM_031168061.1"/>
</dbReference>
<dbReference type="PRINTS" id="PR00344">
    <property type="entry name" value="BCTRLSENSOR"/>
</dbReference>
<keyword evidence="5" id="KW-0472">Membrane</keyword>
<evidence type="ECO:0000256" key="4">
    <source>
        <dbReference type="SAM" id="MobiDB-lite"/>
    </source>
</evidence>
<dbReference type="SMART" id="SM00387">
    <property type="entry name" value="HATPase_c"/>
    <property type="match status" value="1"/>
</dbReference>
<dbReference type="Gene3D" id="3.40.50.2300">
    <property type="match status" value="1"/>
</dbReference>
<dbReference type="PROSITE" id="PS50110">
    <property type="entry name" value="RESPONSE_REGULATORY"/>
    <property type="match status" value="1"/>
</dbReference>
<dbReference type="CDD" id="cd00082">
    <property type="entry name" value="HisKA"/>
    <property type="match status" value="1"/>
</dbReference>
<dbReference type="InterPro" id="IPR005467">
    <property type="entry name" value="His_kinase_dom"/>
</dbReference>
<dbReference type="CDD" id="cd16922">
    <property type="entry name" value="HATPase_EvgS-ArcB-TorS-like"/>
    <property type="match status" value="1"/>
</dbReference>
<dbReference type="Pfam" id="PF02518">
    <property type="entry name" value="HATPase_c"/>
    <property type="match status" value="1"/>
</dbReference>
<evidence type="ECO:0008006" key="10">
    <source>
        <dbReference type="Google" id="ProtNLM"/>
    </source>
</evidence>
<feature type="transmembrane region" description="Helical" evidence="5">
    <location>
        <begin position="180"/>
        <end position="203"/>
    </location>
</feature>
<sequence length="1004" mass="110674">MVQVAGGLEIIANCSILLVWISSTVQFDQKAITIYGTPPGKPITVPATFISNNNNAQILYFAVYQVDPSFQEYVLGYDIGGRHGLYPKSGALTLSSSCSSARASAADAVDMLGVASDISITIAYIWIPMELLYFSIRANEFPYPHITSLFILFIFMCGLTHFINAWMIWPLSLHWISTGLKLVTAVISCYTAVVLFFTIPHALAYPKYIKSVETQIVQRLHAERTLLVHTPHKKQEILNTAVMEIASKIEGGRRCLIFQPNHERILECIAEHVVEDASDLGSDDSKIDDETRLLINPVLLGTIPPAEIQEVQMSFDRLLEPVAIYGRDETPLSLYFGLTVQEQALIVPTNLGDDQNGLLVLVCKESTALDVDEEFGTATLLLDLAEQVSIARAQANLIVKDRFLIDQLEEQNADLTRARKEVKVAQAQKDFTAVMSHEMRTPLFAISSLLAMISELEALHSPNLKEVVEMVQLARGSAEMLVTIVNNILDFAKYEDEQFHLDRSPFSLREALEMAADVVAVQDGDAKFPQIILIGPSHDIPVVVVGDVTRFRQIMVNLLANGCKFTEATGTVTVQVKMIPPSAPGKVSIRLTVTDTGIGIQGDASRLFKKFSQADASHTRRYGGTGLGLAIAKTLCQHMGGSIEVRPNPAERGTQFSVVVHLDEYRPCEWETPVAFSPALPDSKYNSIRIGVVDSNPNSQHGLKQLALHCSSNMQTYSHNSIQELLDARVSLNGIVINMPALPTTYELDLLGSLSAVYGSRFLVLYGFVAHKSRQSVVTLPESKRALTAQRPQKLGEFARFLEVICDQSSIVFAMPTGGQTTEGTSEAECPPSSAEPSPQVPSASVSVTSKAGDEDHPPMPLRIRAVSSSSVHGIPPLRILIVEDNNINQMVITKMLSRLGQRMTDISVANDGVEGFEMMQADPNKYEVVLMDIMMPRKDGYECTRAIRARYGERPWIIGLSANAFWDDRVKCKEVGMQDFVCKPASVGDLRQALQRYVDKRQF</sequence>
<dbReference type="Gene3D" id="1.10.287.130">
    <property type="match status" value="1"/>
</dbReference>
<evidence type="ECO:0000256" key="2">
    <source>
        <dbReference type="ARBA" id="ARBA00023012"/>
    </source>
</evidence>
<dbReference type="InterPro" id="IPR058544">
    <property type="entry name" value="ETR1_N"/>
</dbReference>
<dbReference type="CDD" id="cd17546">
    <property type="entry name" value="REC_hyHK_CKI1_RcsC-like"/>
    <property type="match status" value="1"/>
</dbReference>
<protein>
    <recommendedName>
        <fullName evidence="10">Histidine kinase</fullName>
    </recommendedName>
</protein>
<dbReference type="Gene3D" id="3.30.565.10">
    <property type="entry name" value="Histidine kinase-like ATPase, C-terminal domain"/>
    <property type="match status" value="1"/>
</dbReference>
<accession>A0A507C880</accession>
<evidence type="ECO:0000256" key="1">
    <source>
        <dbReference type="ARBA" id="ARBA00022553"/>
    </source>
</evidence>
<dbReference type="OrthoDB" id="60033at2759"/>
<feature type="compositionally biased region" description="Low complexity" evidence="4">
    <location>
        <begin position="827"/>
        <end position="850"/>
    </location>
</feature>
<keyword evidence="1 3" id="KW-0597">Phosphoprotein</keyword>
<dbReference type="GeneID" id="42003358"/>
<evidence type="ECO:0000313" key="8">
    <source>
        <dbReference type="EMBL" id="TPX35528.1"/>
    </source>
</evidence>
<evidence type="ECO:0000259" key="7">
    <source>
        <dbReference type="PROSITE" id="PS50110"/>
    </source>
</evidence>
<reference evidence="8 9" key="1">
    <citation type="journal article" date="2019" name="Sci. Rep.">
        <title>Comparative genomics of chytrid fungi reveal insights into the obligate biotrophic and pathogenic lifestyle of Synchytrium endobioticum.</title>
        <authorList>
            <person name="van de Vossenberg B.T.L.H."/>
            <person name="Warris S."/>
            <person name="Nguyen H.D.T."/>
            <person name="van Gent-Pelzer M.P.E."/>
            <person name="Joly D.L."/>
            <person name="van de Geest H.C."/>
            <person name="Bonants P.J.M."/>
            <person name="Smith D.S."/>
            <person name="Levesque C.A."/>
            <person name="van der Lee T.A.J."/>
        </authorList>
    </citation>
    <scope>NUCLEOTIDE SEQUENCE [LARGE SCALE GENOMIC DNA]</scope>
    <source>
        <strain evidence="8 9">JEL517</strain>
    </source>
</reference>
<dbReference type="InterPro" id="IPR001789">
    <property type="entry name" value="Sig_transdc_resp-reg_receiver"/>
</dbReference>
<dbReference type="SUPFAM" id="SSF55874">
    <property type="entry name" value="ATPase domain of HSP90 chaperone/DNA topoisomerase II/histidine kinase"/>
    <property type="match status" value="1"/>
</dbReference>
<dbReference type="Pfam" id="PF00072">
    <property type="entry name" value="Response_reg"/>
    <property type="match status" value="1"/>
</dbReference>
<dbReference type="InterPro" id="IPR004358">
    <property type="entry name" value="Sig_transdc_His_kin-like_C"/>
</dbReference>
<organism evidence="8 9">
    <name type="scientific">Synchytrium microbalum</name>
    <dbReference type="NCBI Taxonomy" id="1806994"/>
    <lineage>
        <taxon>Eukaryota</taxon>
        <taxon>Fungi</taxon>
        <taxon>Fungi incertae sedis</taxon>
        <taxon>Chytridiomycota</taxon>
        <taxon>Chytridiomycota incertae sedis</taxon>
        <taxon>Chytridiomycetes</taxon>
        <taxon>Synchytriales</taxon>
        <taxon>Synchytriaceae</taxon>
        <taxon>Synchytrium</taxon>
    </lineage>
</organism>
<evidence type="ECO:0000256" key="5">
    <source>
        <dbReference type="SAM" id="Phobius"/>
    </source>
</evidence>
<dbReference type="PANTHER" id="PTHR45339">
    <property type="entry name" value="HYBRID SIGNAL TRANSDUCTION HISTIDINE KINASE J"/>
    <property type="match status" value="1"/>
</dbReference>
<comment type="caution">
    <text evidence="8">The sequence shown here is derived from an EMBL/GenBank/DDBJ whole genome shotgun (WGS) entry which is preliminary data.</text>
</comment>
<feature type="transmembrane region" description="Helical" evidence="5">
    <location>
        <begin position="108"/>
        <end position="127"/>
    </location>
</feature>
<evidence type="ECO:0000256" key="3">
    <source>
        <dbReference type="PROSITE-ProRule" id="PRU00169"/>
    </source>
</evidence>
<dbReference type="PANTHER" id="PTHR45339:SF1">
    <property type="entry name" value="HYBRID SIGNAL TRANSDUCTION HISTIDINE KINASE J"/>
    <property type="match status" value="1"/>
</dbReference>
<dbReference type="Pfam" id="PF00512">
    <property type="entry name" value="HisKA"/>
    <property type="match status" value="1"/>
</dbReference>
<dbReference type="Pfam" id="PF25487">
    <property type="entry name" value="ETR1_N"/>
    <property type="match status" value="1"/>
</dbReference>
<dbReference type="STRING" id="1806994.A0A507C880"/>
<dbReference type="GO" id="GO:0000155">
    <property type="term" value="F:phosphorelay sensor kinase activity"/>
    <property type="evidence" value="ECO:0007669"/>
    <property type="project" value="InterPro"/>
</dbReference>
<feature type="domain" description="Response regulatory" evidence="7">
    <location>
        <begin position="879"/>
        <end position="999"/>
    </location>
</feature>
<keyword evidence="5" id="KW-1133">Transmembrane helix</keyword>
<dbReference type="InterPro" id="IPR011006">
    <property type="entry name" value="CheY-like_superfamily"/>
</dbReference>
<dbReference type="EMBL" id="QEAO01000008">
    <property type="protein sequence ID" value="TPX35528.1"/>
    <property type="molecule type" value="Genomic_DNA"/>
</dbReference>
<proteinExistence type="predicted"/>
<dbReference type="PROSITE" id="PS50109">
    <property type="entry name" value="HIS_KIN"/>
    <property type="match status" value="1"/>
</dbReference>
<dbReference type="InterPro" id="IPR003661">
    <property type="entry name" value="HisK_dim/P_dom"/>
</dbReference>
<evidence type="ECO:0000259" key="6">
    <source>
        <dbReference type="PROSITE" id="PS50109"/>
    </source>
</evidence>
<feature type="transmembrane region" description="Helical" evidence="5">
    <location>
        <begin position="147"/>
        <end position="168"/>
    </location>
</feature>
<keyword evidence="2" id="KW-0902">Two-component regulatory system</keyword>
<dbReference type="SMART" id="SM00388">
    <property type="entry name" value="HisKA"/>
    <property type="match status" value="1"/>
</dbReference>
<keyword evidence="9" id="KW-1185">Reference proteome</keyword>
<dbReference type="Gene3D" id="3.30.450.40">
    <property type="match status" value="1"/>
</dbReference>
<name>A0A507C880_9FUNG</name>
<dbReference type="AlphaFoldDB" id="A0A507C880"/>
<gene>
    <name evidence="8" type="ORF">SmJEL517_g02133</name>
</gene>
<dbReference type="InterPro" id="IPR029016">
    <property type="entry name" value="GAF-like_dom_sf"/>
</dbReference>
<dbReference type="SUPFAM" id="SSF52172">
    <property type="entry name" value="CheY-like"/>
    <property type="match status" value="1"/>
</dbReference>
<feature type="modified residue" description="4-aspartylphosphate" evidence="3">
    <location>
        <position position="933"/>
    </location>
</feature>
<feature type="region of interest" description="Disordered" evidence="4">
    <location>
        <begin position="816"/>
        <end position="861"/>
    </location>
</feature>
<dbReference type="InterPro" id="IPR036097">
    <property type="entry name" value="HisK_dim/P_sf"/>
</dbReference>
<dbReference type="InterPro" id="IPR003594">
    <property type="entry name" value="HATPase_dom"/>
</dbReference>
<dbReference type="SUPFAM" id="SSF47384">
    <property type="entry name" value="Homodimeric domain of signal transducing histidine kinase"/>
    <property type="match status" value="1"/>
</dbReference>
<feature type="domain" description="Histidine kinase" evidence="6">
    <location>
        <begin position="434"/>
        <end position="664"/>
    </location>
</feature>